<evidence type="ECO:0000313" key="1">
    <source>
        <dbReference type="EMBL" id="KAF1970786.1"/>
    </source>
</evidence>
<dbReference type="Proteomes" id="UP000800036">
    <property type="component" value="Unassembled WGS sequence"/>
</dbReference>
<name>A0A6A5V716_9PLEO</name>
<evidence type="ECO:0000313" key="2">
    <source>
        <dbReference type="Proteomes" id="UP000800036"/>
    </source>
</evidence>
<gene>
    <name evidence="1" type="ORF">BU23DRAFT_570464</name>
</gene>
<keyword evidence="2" id="KW-1185">Reference proteome</keyword>
<proteinExistence type="predicted"/>
<dbReference type="EMBL" id="ML976698">
    <property type="protein sequence ID" value="KAF1970786.1"/>
    <property type="molecule type" value="Genomic_DNA"/>
</dbReference>
<organism evidence="1 2">
    <name type="scientific">Bimuria novae-zelandiae CBS 107.79</name>
    <dbReference type="NCBI Taxonomy" id="1447943"/>
    <lineage>
        <taxon>Eukaryota</taxon>
        <taxon>Fungi</taxon>
        <taxon>Dikarya</taxon>
        <taxon>Ascomycota</taxon>
        <taxon>Pezizomycotina</taxon>
        <taxon>Dothideomycetes</taxon>
        <taxon>Pleosporomycetidae</taxon>
        <taxon>Pleosporales</taxon>
        <taxon>Massarineae</taxon>
        <taxon>Didymosphaeriaceae</taxon>
        <taxon>Bimuria</taxon>
    </lineage>
</organism>
<protein>
    <submittedName>
        <fullName evidence="1">Uncharacterized protein</fullName>
    </submittedName>
</protein>
<reference evidence="1" key="1">
    <citation type="journal article" date="2020" name="Stud. Mycol.">
        <title>101 Dothideomycetes genomes: a test case for predicting lifestyles and emergence of pathogens.</title>
        <authorList>
            <person name="Haridas S."/>
            <person name="Albert R."/>
            <person name="Binder M."/>
            <person name="Bloem J."/>
            <person name="Labutti K."/>
            <person name="Salamov A."/>
            <person name="Andreopoulos B."/>
            <person name="Baker S."/>
            <person name="Barry K."/>
            <person name="Bills G."/>
            <person name="Bluhm B."/>
            <person name="Cannon C."/>
            <person name="Castanera R."/>
            <person name="Culley D."/>
            <person name="Daum C."/>
            <person name="Ezra D."/>
            <person name="Gonzalez J."/>
            <person name="Henrissat B."/>
            <person name="Kuo A."/>
            <person name="Liang C."/>
            <person name="Lipzen A."/>
            <person name="Lutzoni F."/>
            <person name="Magnuson J."/>
            <person name="Mondo S."/>
            <person name="Nolan M."/>
            <person name="Ohm R."/>
            <person name="Pangilinan J."/>
            <person name="Park H.-J."/>
            <person name="Ramirez L."/>
            <person name="Alfaro M."/>
            <person name="Sun H."/>
            <person name="Tritt A."/>
            <person name="Yoshinaga Y."/>
            <person name="Zwiers L.-H."/>
            <person name="Turgeon B."/>
            <person name="Goodwin S."/>
            <person name="Spatafora J."/>
            <person name="Crous P."/>
            <person name="Grigoriev I."/>
        </authorList>
    </citation>
    <scope>NUCLEOTIDE SEQUENCE</scope>
    <source>
        <strain evidence="1">CBS 107.79</strain>
    </source>
</reference>
<sequence>MGVSFGRNIERSGLSYTIPSHNPFLNIKTVNGKKISNKTYRNGYTISMKGIFLGLTAKNTEQYNWVKLDKDKRDWAMTYIQAYPKGNIPNVTVDDTFHKPIKPGKKIALVNNGTHLHFGFPTAASKGGVAKYDFKVRDQKFKSQPAWVQPVTLKSGPHMNTGRKFLWTFIVAFDAMGGRFGFKWC</sequence>
<dbReference type="AlphaFoldDB" id="A0A6A5V716"/>
<dbReference type="OrthoDB" id="5291209at2759"/>
<accession>A0A6A5V716</accession>